<keyword evidence="5" id="KW-1185">Reference proteome</keyword>
<feature type="chain" id="PRO_5035757877" description="RUN domain-containing protein" evidence="2">
    <location>
        <begin position="32"/>
        <end position="1203"/>
    </location>
</feature>
<evidence type="ECO:0000259" key="3">
    <source>
        <dbReference type="Pfam" id="PF02759"/>
    </source>
</evidence>
<organism evidence="4 5">
    <name type="scientific">Albula glossodonta</name>
    <name type="common">roundjaw bonefish</name>
    <dbReference type="NCBI Taxonomy" id="121402"/>
    <lineage>
        <taxon>Eukaryota</taxon>
        <taxon>Metazoa</taxon>
        <taxon>Chordata</taxon>
        <taxon>Craniata</taxon>
        <taxon>Vertebrata</taxon>
        <taxon>Euteleostomi</taxon>
        <taxon>Actinopterygii</taxon>
        <taxon>Neopterygii</taxon>
        <taxon>Teleostei</taxon>
        <taxon>Albuliformes</taxon>
        <taxon>Albulidae</taxon>
        <taxon>Albula</taxon>
    </lineage>
</organism>
<keyword evidence="2" id="KW-0732">Signal</keyword>
<feature type="region of interest" description="Disordered" evidence="1">
    <location>
        <begin position="1069"/>
        <end position="1203"/>
    </location>
</feature>
<sequence length="1203" mass="131685">MCGSPLLCPGWVRAVIVMCGSPLLCPGWVRAVIVMCAGSGLGQGCVSDVRSSLQKYIQEARTLGNMIPQPKLSNLSPSVIAQTNWKFVEGLLKECRNKTKRMLVEKMGREAVELGHGEVSITGLEENTLIASLCDLLERIWSHGLQVKQVSSPELHVNQVKSPELHLKQVNSPVWHVKQVNSPVWHLKQVKSPELHLKQVNSPVWHLKQVKSPELHLKQVNSPVWHLKQVNSPVWHLKQVHSPVWHFKQVNSPVWQLKQVKSPELHLKQVNSPAWHLKQVNSPVWHLKQVKSPELHLKQVNSLVWHLEQVKSPELHLKQVNSPAWHLKQSNLPALQGKSALWSHLLHYQESKEKKNTTPAGPGPPGNSSTSPSPCISPAEMSRSLTTQALNYDIITVSQTVTCAAVTPPPSTPAGLIQDSERRKSDAGLTMPPLKVSLIQDMRQPVHWGPKHTGAQSTISICTVHWLCFSATCGPWAYSDHSEGHVFLAATQPSLGVTLLMFVCVGPMSCFTQLPEQPPAGHYEGDMGPVSLHQSRTLLANSDVGYASSAWPTVMWVMPPQPGQHLANSDVGYASSAWPTVMWVMPPQPGQQCCGLCLLSLANSDVGYASSAWPTVMWVMPPQPGQHLANSDVGYASSAWPTVMWVMPPQPGQQCCGLCLLSLANSDVGYASSAWPAMLWVMPPQPGQQCCGLCLLSLASSACCTVYPRHCVICRVSATLCTQGTVLSVELVLHCVPTALCYLVSAALCTHGTVLSVELVLHCVPMALCYLHCVICRVSAVLCTHGTVLPVELVLHCVPKALCKLELVLHCVPTALCYLKQTAEGGPADSSLWHYRSGGNASGHMRHDSGWRLAGPQRGQPCHFGLLCVLCITCTEGSVVTVVIAEIPAQVASGENGGRTTHLPPYLNAVPCRHIQNIGEIKTDVGKARAWVRLSMEKKLLSTHLKQLLSDQELTNTGAYKLTLAKAAECLLRAEIIPPQSTTPTPFTPLVFPFEEPRPHRTGALLLSVSFRKLYKRYAFLRCDDEKEQFLYHLLSFNAVDYFCFTNVFTTISEYLLLHALLDPTHSPAPHLDPTHSPAPHLDPTRSPAPHIDPTHSPAPHLDPTRSHAPHIDPTHSPAPHLDPTHNSAPHLDPTRSPAPHLDRPRSPAPHLDPTRSPAPHLDPTHSPAPHIDPTHSPAPHIDPTHNPAHHLESLISPGALLR</sequence>
<feature type="region of interest" description="Disordered" evidence="1">
    <location>
        <begin position="351"/>
        <end position="379"/>
    </location>
</feature>
<protein>
    <recommendedName>
        <fullName evidence="3">RUN domain-containing protein</fullName>
    </recommendedName>
</protein>
<evidence type="ECO:0000313" key="4">
    <source>
        <dbReference type="EMBL" id="KAG9331812.1"/>
    </source>
</evidence>
<proteinExistence type="predicted"/>
<accession>A0A8T2N2A4</accession>
<name>A0A8T2N2A4_9TELE</name>
<feature type="region of interest" description="Disordered" evidence="1">
    <location>
        <begin position="406"/>
        <end position="430"/>
    </location>
</feature>
<dbReference type="InterPro" id="IPR037213">
    <property type="entry name" value="Run_dom_sf"/>
</dbReference>
<dbReference type="GO" id="GO:0031267">
    <property type="term" value="F:small GTPase binding"/>
    <property type="evidence" value="ECO:0007669"/>
    <property type="project" value="InterPro"/>
</dbReference>
<evidence type="ECO:0000256" key="1">
    <source>
        <dbReference type="SAM" id="MobiDB-lite"/>
    </source>
</evidence>
<feature type="domain" description="RUN" evidence="3">
    <location>
        <begin position="912"/>
        <end position="956"/>
    </location>
</feature>
<dbReference type="InterPro" id="IPR047278">
    <property type="entry name" value="DEN5A/B"/>
</dbReference>
<dbReference type="Gene3D" id="1.20.58.900">
    <property type="match status" value="2"/>
</dbReference>
<dbReference type="InterPro" id="IPR004012">
    <property type="entry name" value="Run_dom"/>
</dbReference>
<dbReference type="GO" id="GO:0005829">
    <property type="term" value="C:cytosol"/>
    <property type="evidence" value="ECO:0007669"/>
    <property type="project" value="GOC"/>
</dbReference>
<dbReference type="Proteomes" id="UP000824540">
    <property type="component" value="Unassembled WGS sequence"/>
</dbReference>
<dbReference type="SUPFAM" id="SSF140741">
    <property type="entry name" value="RUN domain-like"/>
    <property type="match status" value="3"/>
</dbReference>
<dbReference type="Gene3D" id="6.10.250.800">
    <property type="match status" value="1"/>
</dbReference>
<dbReference type="PANTHER" id="PTHR46070:SF2">
    <property type="entry name" value="DENN DOMAIN-CONTAINING PROTEIN 5A"/>
    <property type="match status" value="1"/>
</dbReference>
<dbReference type="PANTHER" id="PTHR46070">
    <property type="entry name" value="PINSTRIPE, ISOFORM A"/>
    <property type="match status" value="1"/>
</dbReference>
<dbReference type="GO" id="GO:0042147">
    <property type="term" value="P:retrograde transport, endosome to Golgi"/>
    <property type="evidence" value="ECO:0007669"/>
    <property type="project" value="TreeGrafter"/>
</dbReference>
<evidence type="ECO:0000313" key="5">
    <source>
        <dbReference type="Proteomes" id="UP000824540"/>
    </source>
</evidence>
<feature type="signal peptide" evidence="2">
    <location>
        <begin position="1"/>
        <end position="31"/>
    </location>
</feature>
<evidence type="ECO:0000256" key="2">
    <source>
        <dbReference type="SAM" id="SignalP"/>
    </source>
</evidence>
<dbReference type="Pfam" id="PF02759">
    <property type="entry name" value="RUN"/>
    <property type="match status" value="1"/>
</dbReference>
<reference evidence="4" key="1">
    <citation type="thesis" date="2021" institute="BYU ScholarsArchive" country="Provo, UT, USA">
        <title>Applications of and Algorithms for Genome Assembly and Genomic Analyses with an Emphasis on Marine Teleosts.</title>
        <authorList>
            <person name="Pickett B.D."/>
        </authorList>
    </citation>
    <scope>NUCLEOTIDE SEQUENCE</scope>
    <source>
        <strain evidence="4">HI-2016</strain>
    </source>
</reference>
<feature type="compositionally biased region" description="Basic and acidic residues" evidence="1">
    <location>
        <begin position="1103"/>
        <end position="1114"/>
    </location>
</feature>
<dbReference type="GO" id="GO:0005802">
    <property type="term" value="C:trans-Golgi network"/>
    <property type="evidence" value="ECO:0007669"/>
    <property type="project" value="TreeGrafter"/>
</dbReference>
<gene>
    <name evidence="4" type="ORF">JZ751_016966</name>
</gene>
<dbReference type="OrthoDB" id="6019893at2759"/>
<dbReference type="EMBL" id="JAFBMS010000287">
    <property type="protein sequence ID" value="KAG9331812.1"/>
    <property type="molecule type" value="Genomic_DNA"/>
</dbReference>
<comment type="caution">
    <text evidence="4">The sequence shown here is derived from an EMBL/GenBank/DDBJ whole genome shotgun (WGS) entry which is preliminary data.</text>
</comment>
<dbReference type="GO" id="GO:0005085">
    <property type="term" value="F:guanyl-nucleotide exchange factor activity"/>
    <property type="evidence" value="ECO:0007669"/>
    <property type="project" value="InterPro"/>
</dbReference>
<dbReference type="AlphaFoldDB" id="A0A8T2N2A4"/>